<sequence>MQQQDTAELAGKLNKPVLVLQGADDFQVYADKDFVQWKEVLKHNPSAEFKLYPGLNHFFVNYDGKGAGTLEEYYVPGRVSDQVITDIGAWIGRQK</sequence>
<dbReference type="SUPFAM" id="SSF53474">
    <property type="entry name" value="alpha/beta-Hydrolases"/>
    <property type="match status" value="1"/>
</dbReference>
<dbReference type="Proteomes" id="UP000199050">
    <property type="component" value="Unassembled WGS sequence"/>
</dbReference>
<dbReference type="AlphaFoldDB" id="A0A1G8UM62"/>
<protein>
    <recommendedName>
        <fullName evidence="1">Dienelactone hydrolase domain-containing protein</fullName>
    </recommendedName>
</protein>
<dbReference type="PANTHER" id="PTHR43265">
    <property type="entry name" value="ESTERASE ESTD"/>
    <property type="match status" value="1"/>
</dbReference>
<name>A0A1G8UM62_9BACL</name>
<dbReference type="Gene3D" id="3.40.50.1820">
    <property type="entry name" value="alpha/beta hydrolase"/>
    <property type="match status" value="1"/>
</dbReference>
<dbReference type="Pfam" id="PF01738">
    <property type="entry name" value="DLH"/>
    <property type="match status" value="1"/>
</dbReference>
<feature type="domain" description="Dienelactone hydrolase" evidence="1">
    <location>
        <begin position="4"/>
        <end position="65"/>
    </location>
</feature>
<dbReference type="InterPro" id="IPR053145">
    <property type="entry name" value="AB_hydrolase_Est10"/>
</dbReference>
<dbReference type="STRING" id="1174501.SAMN05216192_11920"/>
<gene>
    <name evidence="2" type="ORF">SAMN05216192_11920</name>
</gene>
<dbReference type="InterPro" id="IPR002925">
    <property type="entry name" value="Dienelactn_hydro"/>
</dbReference>
<dbReference type="PANTHER" id="PTHR43265:SF1">
    <property type="entry name" value="ESTERASE ESTD"/>
    <property type="match status" value="1"/>
</dbReference>
<dbReference type="InterPro" id="IPR029058">
    <property type="entry name" value="AB_hydrolase_fold"/>
</dbReference>
<proteinExistence type="predicted"/>
<dbReference type="GO" id="GO:0052689">
    <property type="term" value="F:carboxylic ester hydrolase activity"/>
    <property type="evidence" value="ECO:0007669"/>
    <property type="project" value="TreeGrafter"/>
</dbReference>
<dbReference type="EMBL" id="FNDX01000019">
    <property type="protein sequence ID" value="SDJ54245.1"/>
    <property type="molecule type" value="Genomic_DNA"/>
</dbReference>
<evidence type="ECO:0000313" key="2">
    <source>
        <dbReference type="EMBL" id="SDJ54245.1"/>
    </source>
</evidence>
<accession>A0A1G8UM62</accession>
<reference evidence="3" key="1">
    <citation type="submission" date="2016-10" db="EMBL/GenBank/DDBJ databases">
        <authorList>
            <person name="Varghese N."/>
            <person name="Submissions S."/>
        </authorList>
    </citation>
    <scope>NUCLEOTIDE SEQUENCE [LARGE SCALE GENOMIC DNA]</scope>
    <source>
        <strain evidence="3">CGMCC 1.11012</strain>
    </source>
</reference>
<evidence type="ECO:0000313" key="3">
    <source>
        <dbReference type="Proteomes" id="UP000199050"/>
    </source>
</evidence>
<keyword evidence="3" id="KW-1185">Reference proteome</keyword>
<evidence type="ECO:0000259" key="1">
    <source>
        <dbReference type="Pfam" id="PF01738"/>
    </source>
</evidence>
<organism evidence="2 3">
    <name type="scientific">Paenibacillus typhae</name>
    <dbReference type="NCBI Taxonomy" id="1174501"/>
    <lineage>
        <taxon>Bacteria</taxon>
        <taxon>Bacillati</taxon>
        <taxon>Bacillota</taxon>
        <taxon>Bacilli</taxon>
        <taxon>Bacillales</taxon>
        <taxon>Paenibacillaceae</taxon>
        <taxon>Paenibacillus</taxon>
    </lineage>
</organism>